<comment type="caution">
    <text evidence="1">The sequence shown here is derived from an EMBL/GenBank/DDBJ whole genome shotgun (WGS) entry which is preliminary data.</text>
</comment>
<protein>
    <submittedName>
        <fullName evidence="1">Uncharacterized protein</fullName>
    </submittedName>
</protein>
<reference evidence="1 2" key="1">
    <citation type="submission" date="2015-11" db="EMBL/GenBank/DDBJ databases">
        <title>Genomic analysis of 38 Legionella species identifies large and diverse effector repertoires.</title>
        <authorList>
            <person name="Burstein D."/>
            <person name="Amaro F."/>
            <person name="Zusman T."/>
            <person name="Lifshitz Z."/>
            <person name="Cohen O."/>
            <person name="Gilbert J.A."/>
            <person name="Pupko T."/>
            <person name="Shuman H.A."/>
            <person name="Segal G."/>
        </authorList>
    </citation>
    <scope>NUCLEOTIDE SEQUENCE [LARGE SCALE GENOMIC DNA]</scope>
    <source>
        <strain evidence="1 2">BL-540</strain>
    </source>
</reference>
<dbReference type="EMBL" id="LNYJ01000011">
    <property type="protein sequence ID" value="KTD17563.1"/>
    <property type="molecule type" value="Genomic_DNA"/>
</dbReference>
<dbReference type="OrthoDB" id="9951458at2"/>
<gene>
    <name evidence="1" type="ORF">Ljor_1869</name>
</gene>
<name>A0A0W0VBP8_9GAMM</name>
<evidence type="ECO:0000313" key="1">
    <source>
        <dbReference type="EMBL" id="KTD17563.1"/>
    </source>
</evidence>
<sequence length="71" mass="8005">MKYKTTAEIRNEALILTDGKLEELGDFIFSYQALLLLIELHNYKRTLTFMSGIRPLSGLSLPDCFQPGGDP</sequence>
<accession>A0A0W0VBP8</accession>
<evidence type="ECO:0000313" key="2">
    <source>
        <dbReference type="Proteomes" id="UP000055035"/>
    </source>
</evidence>
<organism evidence="1 2">
    <name type="scientific">Legionella jordanis</name>
    <dbReference type="NCBI Taxonomy" id="456"/>
    <lineage>
        <taxon>Bacteria</taxon>
        <taxon>Pseudomonadati</taxon>
        <taxon>Pseudomonadota</taxon>
        <taxon>Gammaproteobacteria</taxon>
        <taxon>Legionellales</taxon>
        <taxon>Legionellaceae</taxon>
        <taxon>Legionella</taxon>
    </lineage>
</organism>
<proteinExistence type="predicted"/>
<dbReference type="STRING" id="456.Ljor_1869"/>
<dbReference type="RefSeq" id="WP_058471308.1">
    <property type="nucleotide sequence ID" value="NZ_CAAAIC010000008.1"/>
</dbReference>
<keyword evidence="2" id="KW-1185">Reference proteome</keyword>
<dbReference type="AlphaFoldDB" id="A0A0W0VBP8"/>
<dbReference type="Proteomes" id="UP000055035">
    <property type="component" value="Unassembled WGS sequence"/>
</dbReference>
<dbReference type="PATRIC" id="fig|456.5.peg.1994"/>